<dbReference type="GO" id="GO:0003676">
    <property type="term" value="F:nucleic acid binding"/>
    <property type="evidence" value="ECO:0007669"/>
    <property type="project" value="InterPro"/>
</dbReference>
<dbReference type="InterPro" id="IPR036397">
    <property type="entry name" value="RNaseH_sf"/>
</dbReference>
<dbReference type="AlphaFoldDB" id="A0A369JGL5"/>
<dbReference type="EMBL" id="LUEZ02000079">
    <property type="protein sequence ID" value="RDB19555.1"/>
    <property type="molecule type" value="Genomic_DNA"/>
</dbReference>
<reference evidence="1" key="1">
    <citation type="submission" date="2018-04" db="EMBL/GenBank/DDBJ databases">
        <title>Whole genome sequencing of Hypsizygus marmoreus.</title>
        <authorList>
            <person name="Choi I.-G."/>
            <person name="Min B."/>
            <person name="Kim J.-G."/>
            <person name="Kim S."/>
            <person name="Oh Y.-L."/>
            <person name="Kong W.-S."/>
            <person name="Park H."/>
            <person name="Jeong J."/>
            <person name="Song E.-S."/>
        </authorList>
    </citation>
    <scope>NUCLEOTIDE SEQUENCE [LARGE SCALE GENOMIC DNA]</scope>
    <source>
        <strain evidence="1">51987-8</strain>
    </source>
</reference>
<dbReference type="OrthoDB" id="10039611at2759"/>
<gene>
    <name evidence="1" type="ORF">Hypma_013355</name>
</gene>
<dbReference type="PANTHER" id="PTHR35871:SF1">
    <property type="entry name" value="CXC1-LIKE CYSTEINE CLUSTER ASSOCIATED WITH KDZ TRANSPOSASES DOMAIN-CONTAINING PROTEIN"/>
    <property type="match status" value="1"/>
</dbReference>
<evidence type="ECO:0000313" key="1">
    <source>
        <dbReference type="EMBL" id="RDB19555.1"/>
    </source>
</evidence>
<dbReference type="PANTHER" id="PTHR35871">
    <property type="entry name" value="EXPRESSED PROTEIN"/>
    <property type="match status" value="1"/>
</dbReference>
<organism evidence="1 2">
    <name type="scientific">Hypsizygus marmoreus</name>
    <name type="common">White beech mushroom</name>
    <name type="synonym">Agaricus marmoreus</name>
    <dbReference type="NCBI Taxonomy" id="39966"/>
    <lineage>
        <taxon>Eukaryota</taxon>
        <taxon>Fungi</taxon>
        <taxon>Dikarya</taxon>
        <taxon>Basidiomycota</taxon>
        <taxon>Agaricomycotina</taxon>
        <taxon>Agaricomycetes</taxon>
        <taxon>Agaricomycetidae</taxon>
        <taxon>Agaricales</taxon>
        <taxon>Tricholomatineae</taxon>
        <taxon>Lyophyllaceae</taxon>
        <taxon>Hypsizygus</taxon>
    </lineage>
</organism>
<dbReference type="InParanoid" id="A0A369JGL5"/>
<accession>A0A369JGL5</accession>
<name>A0A369JGL5_HYPMA</name>
<sequence>MQRKNLQTSQWKAASLQTAKSLGHGTYQAKILCEWTRAFIADPDFILTHKYKGALGRSLIDDEDFAQEIKLHLQSIGVFCMAEDIVNYVARPEIFLPAIATLEARTRKWGSADGEGQVLEPGQRRVVLWFHDESTFYAHDQRRLRWVHKSEKAVPYAKGEGASLMIADFVSADYGWLRSLDGKESARIVFKAGKARDGYFDNENIRAQAAIAMDILSKWFPDEDHVLVFDNATTHVKRAEGSLSAMKMPKGPSEVFGVEVNVMGADGKPVYGPDGKILKKKVPMGNGKFVDGSEQEFYYPNKDGESLRGQFKGMAKILEERGIDIGGKKAQCGKKFLDCPAGSTICCCHRIMFNEPDFVNVDSILETEAKARGFQVVFLPKFHCELNFIEQCWGYVKRRYRMFPPSSKEDDLERNVLASLEEVEVVTMRRFATRSLRFMDAYRKGLTGSQAAWAAKKYRGHRTIPETILHTLLHL</sequence>
<evidence type="ECO:0008006" key="3">
    <source>
        <dbReference type="Google" id="ProtNLM"/>
    </source>
</evidence>
<keyword evidence="2" id="KW-1185">Reference proteome</keyword>
<comment type="caution">
    <text evidence="1">The sequence shown here is derived from an EMBL/GenBank/DDBJ whole genome shotgun (WGS) entry which is preliminary data.</text>
</comment>
<evidence type="ECO:0000313" key="2">
    <source>
        <dbReference type="Proteomes" id="UP000076154"/>
    </source>
</evidence>
<dbReference type="Gene3D" id="3.30.420.10">
    <property type="entry name" value="Ribonuclease H-like superfamily/Ribonuclease H"/>
    <property type="match status" value="1"/>
</dbReference>
<dbReference type="Proteomes" id="UP000076154">
    <property type="component" value="Unassembled WGS sequence"/>
</dbReference>
<proteinExistence type="predicted"/>
<protein>
    <recommendedName>
        <fullName evidence="3">Tc1-like transposase DDE domain-containing protein</fullName>
    </recommendedName>
</protein>